<feature type="domain" description="Nudix hydrolase" evidence="1">
    <location>
        <begin position="28"/>
        <end position="173"/>
    </location>
</feature>
<evidence type="ECO:0000313" key="2">
    <source>
        <dbReference type="EMBL" id="MBB6637352.1"/>
    </source>
</evidence>
<dbReference type="AlphaFoldDB" id="A0A841T1D0"/>
<accession>A0A841T1D0</accession>
<dbReference type="Gene3D" id="3.90.79.10">
    <property type="entry name" value="Nucleoside Triphosphate Pyrophosphohydrolase"/>
    <property type="match status" value="1"/>
</dbReference>
<dbReference type="InterPro" id="IPR015797">
    <property type="entry name" value="NUDIX_hydrolase-like_dom_sf"/>
</dbReference>
<dbReference type="PROSITE" id="PS51462">
    <property type="entry name" value="NUDIX"/>
    <property type="match status" value="1"/>
</dbReference>
<reference evidence="2 3" key="1">
    <citation type="submission" date="2020-08" db="EMBL/GenBank/DDBJ databases">
        <title>Cohnella phylogeny.</title>
        <authorList>
            <person name="Dunlap C."/>
        </authorList>
    </citation>
    <scope>NUCLEOTIDE SEQUENCE [LARGE SCALE GENOMIC DNA]</scope>
    <source>
        <strain evidence="2 3">DSM 25241</strain>
    </source>
</reference>
<dbReference type="InterPro" id="IPR000086">
    <property type="entry name" value="NUDIX_hydrolase_dom"/>
</dbReference>
<comment type="caution">
    <text evidence="2">The sequence shown here is derived from an EMBL/GenBank/DDBJ whole genome shotgun (WGS) entry which is preliminary data.</text>
</comment>
<proteinExistence type="predicted"/>
<protein>
    <submittedName>
        <fullName evidence="2">NUDIX domain-containing protein</fullName>
    </submittedName>
</protein>
<dbReference type="SUPFAM" id="SSF55811">
    <property type="entry name" value="Nudix"/>
    <property type="match status" value="1"/>
</dbReference>
<dbReference type="PANTHER" id="PTHR10885:SF20">
    <property type="entry name" value="NUDIX HYDROLASE DOMAIN-CONTAINING PROTEIN"/>
    <property type="match status" value="1"/>
</dbReference>
<gene>
    <name evidence="2" type="ORF">H7B67_24755</name>
</gene>
<name>A0A841T1D0_9BACL</name>
<dbReference type="GO" id="GO:0009240">
    <property type="term" value="P:isopentenyl diphosphate biosynthetic process"/>
    <property type="evidence" value="ECO:0007669"/>
    <property type="project" value="TreeGrafter"/>
</dbReference>
<dbReference type="GO" id="GO:0004452">
    <property type="term" value="F:isopentenyl-diphosphate delta-isomerase activity"/>
    <property type="evidence" value="ECO:0007669"/>
    <property type="project" value="TreeGrafter"/>
</dbReference>
<dbReference type="CDD" id="cd04692">
    <property type="entry name" value="NUDIX_Hydrolase"/>
    <property type="match status" value="1"/>
</dbReference>
<sequence>MAEHFDIYDERGYGIGRAARPDVHALGLWHHTFHCWLVRRTGEGSARILFQKRCLDKDTNPGCYDITAAGHLSAGETVRDAAREMREEIGWSVPFEQLSYYGDLREEDEGFARSVHYVDREISSVYGCVTEFPLGSFRLQKEEVAGIYEADADELIDLMLDKRKTVSAAGAAYRDLGDGESMSMEQEEALASVVAEIRAEDFVPREREYYVDIFRFLKGLALNESSR</sequence>
<evidence type="ECO:0000259" key="1">
    <source>
        <dbReference type="PROSITE" id="PS51462"/>
    </source>
</evidence>
<dbReference type="GO" id="GO:0005737">
    <property type="term" value="C:cytoplasm"/>
    <property type="evidence" value="ECO:0007669"/>
    <property type="project" value="TreeGrafter"/>
</dbReference>
<dbReference type="Proteomes" id="UP000535838">
    <property type="component" value="Unassembled WGS sequence"/>
</dbReference>
<keyword evidence="3" id="KW-1185">Reference proteome</keyword>
<dbReference type="Pfam" id="PF00293">
    <property type="entry name" value="NUDIX"/>
    <property type="match status" value="1"/>
</dbReference>
<dbReference type="PANTHER" id="PTHR10885">
    <property type="entry name" value="ISOPENTENYL-DIPHOSPHATE DELTA-ISOMERASE"/>
    <property type="match status" value="1"/>
</dbReference>
<dbReference type="RefSeq" id="WP_185122557.1">
    <property type="nucleotide sequence ID" value="NZ_JACJVQ010000021.1"/>
</dbReference>
<dbReference type="EMBL" id="JACJVQ010000021">
    <property type="protein sequence ID" value="MBB6637352.1"/>
    <property type="molecule type" value="Genomic_DNA"/>
</dbReference>
<organism evidence="2 3">
    <name type="scientific">Cohnella thailandensis</name>
    <dbReference type="NCBI Taxonomy" id="557557"/>
    <lineage>
        <taxon>Bacteria</taxon>
        <taxon>Bacillati</taxon>
        <taxon>Bacillota</taxon>
        <taxon>Bacilli</taxon>
        <taxon>Bacillales</taxon>
        <taxon>Paenibacillaceae</taxon>
        <taxon>Cohnella</taxon>
    </lineage>
</organism>
<evidence type="ECO:0000313" key="3">
    <source>
        <dbReference type="Proteomes" id="UP000535838"/>
    </source>
</evidence>